<evidence type="ECO:0000313" key="3">
    <source>
        <dbReference type="EMBL" id="HIZ75237.1"/>
    </source>
</evidence>
<dbReference type="PANTHER" id="PTHR34978:SF3">
    <property type="entry name" value="SLR0241 PROTEIN"/>
    <property type="match status" value="1"/>
</dbReference>
<reference evidence="3" key="2">
    <citation type="submission" date="2021-04" db="EMBL/GenBank/DDBJ databases">
        <authorList>
            <person name="Gilroy R."/>
        </authorList>
    </citation>
    <scope>NUCLEOTIDE SEQUENCE</scope>
    <source>
        <strain evidence="3">CHK196-3914</strain>
    </source>
</reference>
<dbReference type="PANTHER" id="PTHR34978">
    <property type="entry name" value="POSSIBLE SENSOR-TRANSDUCER PROTEIN BLAR"/>
    <property type="match status" value="1"/>
</dbReference>
<evidence type="ECO:0000259" key="2">
    <source>
        <dbReference type="Pfam" id="PF05569"/>
    </source>
</evidence>
<feature type="transmembrane region" description="Helical" evidence="1">
    <location>
        <begin position="261"/>
        <end position="280"/>
    </location>
</feature>
<feature type="transmembrane region" description="Helical" evidence="1">
    <location>
        <begin position="78"/>
        <end position="103"/>
    </location>
</feature>
<sequence length="415" mass="47287">MSDNALNYIFRIFWILFLAFILTDTFCKSWNTENGGKGRKLQSEKGTFVGYDPVLFPFMAAIYLALCVGISLAKKEDILLNATILIDMILFITIYFTLLLLILPVLRRYYTAKTCSAFWVVPVVLYFEPNMLGATLPSFILYIPEKFLSMLACIWISGFAVIFIMQVISHIRFARKLQANSRPVEDDALLELWNKMKKELDISLLVDLKYCTEISTPLTLGMRMKNTTTYLPKRSFTGEEAEMIFAHELHHIRRRDTHMKFFLRFCCAFGWLHPLVWVAVRKAEDDLELSCDEIVLKDADNNKRRKYAELLLSIAGDSRGYSTCLSASAKALRYRLKAALPGKIKRKGAVLLFLIMVVCGLSTGKIALATDRGTLSELTGPDMTSIEYADIQSDRYDDSHEINDVELLSQYLSGL</sequence>
<evidence type="ECO:0000313" key="4">
    <source>
        <dbReference type="Proteomes" id="UP000824116"/>
    </source>
</evidence>
<feature type="transmembrane region" description="Helical" evidence="1">
    <location>
        <begin position="147"/>
        <end position="168"/>
    </location>
</feature>
<comment type="caution">
    <text evidence="3">The sequence shown here is derived from an EMBL/GenBank/DDBJ whole genome shotgun (WGS) entry which is preliminary data.</text>
</comment>
<dbReference type="Pfam" id="PF05569">
    <property type="entry name" value="Peptidase_M56"/>
    <property type="match status" value="1"/>
</dbReference>
<accession>A0A9D2GAJ5</accession>
<feature type="transmembrane region" description="Helical" evidence="1">
    <location>
        <begin position="6"/>
        <end position="27"/>
    </location>
</feature>
<dbReference type="AlphaFoldDB" id="A0A9D2GAJ5"/>
<feature type="transmembrane region" description="Helical" evidence="1">
    <location>
        <begin position="349"/>
        <end position="368"/>
    </location>
</feature>
<keyword evidence="1" id="KW-0812">Transmembrane</keyword>
<feature type="non-terminal residue" evidence="3">
    <location>
        <position position="415"/>
    </location>
</feature>
<gene>
    <name evidence="3" type="ORF">H9723_08380</name>
</gene>
<evidence type="ECO:0000256" key="1">
    <source>
        <dbReference type="SAM" id="Phobius"/>
    </source>
</evidence>
<reference evidence="3" key="1">
    <citation type="journal article" date="2021" name="PeerJ">
        <title>Extensive microbial diversity within the chicken gut microbiome revealed by metagenomics and culture.</title>
        <authorList>
            <person name="Gilroy R."/>
            <person name="Ravi A."/>
            <person name="Getino M."/>
            <person name="Pursley I."/>
            <person name="Horton D.L."/>
            <person name="Alikhan N.F."/>
            <person name="Baker D."/>
            <person name="Gharbi K."/>
            <person name="Hall N."/>
            <person name="Watson M."/>
            <person name="Adriaenssens E.M."/>
            <person name="Foster-Nyarko E."/>
            <person name="Jarju S."/>
            <person name="Secka A."/>
            <person name="Antonio M."/>
            <person name="Oren A."/>
            <person name="Chaudhuri R.R."/>
            <person name="La Ragione R."/>
            <person name="Hildebrand F."/>
            <person name="Pallen M.J."/>
        </authorList>
    </citation>
    <scope>NUCLEOTIDE SEQUENCE</scope>
    <source>
        <strain evidence="3">CHK196-3914</strain>
    </source>
</reference>
<name>A0A9D2GAJ5_9FIRM</name>
<keyword evidence="1" id="KW-1133">Transmembrane helix</keyword>
<feature type="domain" description="Peptidase M56" evidence="2">
    <location>
        <begin position="144"/>
        <end position="336"/>
    </location>
</feature>
<proteinExistence type="predicted"/>
<dbReference type="InterPro" id="IPR008756">
    <property type="entry name" value="Peptidase_M56"/>
</dbReference>
<dbReference type="EMBL" id="DXAY01000192">
    <property type="protein sequence ID" value="HIZ75237.1"/>
    <property type="molecule type" value="Genomic_DNA"/>
</dbReference>
<dbReference type="InterPro" id="IPR052173">
    <property type="entry name" value="Beta-lactam_resp_regulator"/>
</dbReference>
<dbReference type="Proteomes" id="UP000824116">
    <property type="component" value="Unassembled WGS sequence"/>
</dbReference>
<protein>
    <submittedName>
        <fullName evidence="3">M56 family metallopeptidase</fullName>
    </submittedName>
</protein>
<organism evidence="3 4">
    <name type="scientific">Candidatus Mediterraneibacter stercoravium</name>
    <dbReference type="NCBI Taxonomy" id="2838685"/>
    <lineage>
        <taxon>Bacteria</taxon>
        <taxon>Bacillati</taxon>
        <taxon>Bacillota</taxon>
        <taxon>Clostridia</taxon>
        <taxon>Lachnospirales</taxon>
        <taxon>Lachnospiraceae</taxon>
        <taxon>Mediterraneibacter</taxon>
    </lineage>
</organism>
<keyword evidence="1" id="KW-0472">Membrane</keyword>
<dbReference type="CDD" id="cd07341">
    <property type="entry name" value="M56_BlaR1_MecR1_like"/>
    <property type="match status" value="1"/>
</dbReference>
<feature type="transmembrane region" description="Helical" evidence="1">
    <location>
        <begin position="48"/>
        <end position="72"/>
    </location>
</feature>